<evidence type="ECO:0000313" key="1">
    <source>
        <dbReference type="EMBL" id="SFR14126.1"/>
    </source>
</evidence>
<evidence type="ECO:0000313" key="2">
    <source>
        <dbReference type="Proteomes" id="UP000199584"/>
    </source>
</evidence>
<dbReference type="AlphaFoldDB" id="A0A1I6E8U0"/>
<dbReference type="OrthoDB" id="1716868at2"/>
<sequence>MENVKIEFNIPKDVLVAASISEKNAPHEIKKLLAVYLFKERILSFGKACELSGLAKTEFLVLIGCMKIPLNYDIEDFEEDLTIVRDTTV</sequence>
<organism evidence="1 2">
    <name type="scientific">Desulfoscipio geothermicus DSM 3669</name>
    <dbReference type="NCBI Taxonomy" id="1121426"/>
    <lineage>
        <taxon>Bacteria</taxon>
        <taxon>Bacillati</taxon>
        <taxon>Bacillota</taxon>
        <taxon>Clostridia</taxon>
        <taxon>Eubacteriales</taxon>
        <taxon>Desulfallaceae</taxon>
        <taxon>Desulfoscipio</taxon>
    </lineage>
</organism>
<proteinExistence type="predicted"/>
<dbReference type="EMBL" id="FOYM01000030">
    <property type="protein sequence ID" value="SFR14126.1"/>
    <property type="molecule type" value="Genomic_DNA"/>
</dbReference>
<reference evidence="2" key="1">
    <citation type="submission" date="2016-10" db="EMBL/GenBank/DDBJ databases">
        <authorList>
            <person name="Varghese N."/>
            <person name="Submissions S."/>
        </authorList>
    </citation>
    <scope>NUCLEOTIDE SEQUENCE [LARGE SCALE GENOMIC DNA]</scope>
    <source>
        <strain evidence="2">DSM 3669</strain>
    </source>
</reference>
<keyword evidence="2" id="KW-1185">Reference proteome</keyword>
<dbReference type="InterPro" id="IPR005368">
    <property type="entry name" value="UPF0175"/>
</dbReference>
<dbReference type="RefSeq" id="WP_092486331.1">
    <property type="nucleotide sequence ID" value="NZ_FOYM01000030.1"/>
</dbReference>
<gene>
    <name evidence="1" type="ORF">SAMN05660706_13011</name>
</gene>
<dbReference type="STRING" id="39060.SAMN05660706_13011"/>
<dbReference type="Pfam" id="PF03683">
    <property type="entry name" value="UPF0175"/>
    <property type="match status" value="1"/>
</dbReference>
<protein>
    <submittedName>
        <fullName evidence="1">Predicted antitoxin, contains HTH domain</fullName>
    </submittedName>
</protein>
<accession>A0A1I6E8U0</accession>
<name>A0A1I6E8U0_9FIRM</name>
<dbReference type="Proteomes" id="UP000199584">
    <property type="component" value="Unassembled WGS sequence"/>
</dbReference>